<keyword evidence="3" id="KW-1185">Reference proteome</keyword>
<reference evidence="3" key="1">
    <citation type="submission" date="2016-10" db="EMBL/GenBank/DDBJ databases">
        <authorList>
            <person name="Varghese N."/>
            <person name="Submissions S."/>
        </authorList>
    </citation>
    <scope>NUCLEOTIDE SEQUENCE [LARGE SCALE GENOMIC DNA]</scope>
    <source>
        <strain evidence="3">RD 26</strain>
    </source>
</reference>
<dbReference type="InterPro" id="IPR012340">
    <property type="entry name" value="NA-bd_OB-fold"/>
</dbReference>
<gene>
    <name evidence="2" type="ORF">SAMN04487937_1710</name>
</gene>
<evidence type="ECO:0008006" key="4">
    <source>
        <dbReference type="Google" id="ProtNLM"/>
    </source>
</evidence>
<feature type="compositionally biased region" description="Basic and acidic residues" evidence="1">
    <location>
        <begin position="125"/>
        <end position="139"/>
    </location>
</feature>
<dbReference type="RefSeq" id="WP_092921094.1">
    <property type="nucleotide sequence ID" value="NZ_FOYN01000002.1"/>
</dbReference>
<feature type="compositionally biased region" description="Basic and acidic residues" evidence="1">
    <location>
        <begin position="102"/>
        <end position="111"/>
    </location>
</feature>
<sequence length="161" mass="17283">MSDNDAAESDGTTEGDSAEPTFEAAEYADGTVTYPPHTVSPNGAERVGTVDLREYEGRVVTWTTSTATPPGVREPNTLAIVEFEMGDEYDGPPVRALGQIAERGEAGRGSDGDEGDGGEQFDVEIGDRVEPVYADELREPGAGIREPESQAWDGFRFRPVE</sequence>
<evidence type="ECO:0000256" key="1">
    <source>
        <dbReference type="SAM" id="MobiDB-lite"/>
    </source>
</evidence>
<evidence type="ECO:0000313" key="2">
    <source>
        <dbReference type="EMBL" id="SFR38226.1"/>
    </source>
</evidence>
<feature type="compositionally biased region" description="Acidic residues" evidence="1">
    <location>
        <begin position="1"/>
        <end position="17"/>
    </location>
</feature>
<dbReference type="OrthoDB" id="213852at2157"/>
<protein>
    <recommendedName>
        <fullName evidence="4">DUF35 domain-containing protein</fullName>
    </recommendedName>
</protein>
<dbReference type="SUPFAM" id="SSF50249">
    <property type="entry name" value="Nucleic acid-binding proteins"/>
    <property type="match status" value="1"/>
</dbReference>
<dbReference type="EMBL" id="FOYN01000002">
    <property type="protein sequence ID" value="SFR38226.1"/>
    <property type="molecule type" value="Genomic_DNA"/>
</dbReference>
<feature type="compositionally biased region" description="Acidic residues" evidence="1">
    <location>
        <begin position="112"/>
        <end position="124"/>
    </location>
</feature>
<feature type="region of interest" description="Disordered" evidence="1">
    <location>
        <begin position="1"/>
        <end position="50"/>
    </location>
</feature>
<proteinExistence type="predicted"/>
<name>A0A1I6G7P9_HALSD</name>
<dbReference type="AlphaFoldDB" id="A0A1I6G7P9"/>
<evidence type="ECO:0000313" key="3">
    <source>
        <dbReference type="Proteomes" id="UP000198932"/>
    </source>
</evidence>
<accession>A0A1I6G7P9</accession>
<dbReference type="STRING" id="35743.SAMN04487937_1710"/>
<dbReference type="Proteomes" id="UP000198932">
    <property type="component" value="Unassembled WGS sequence"/>
</dbReference>
<feature type="region of interest" description="Disordered" evidence="1">
    <location>
        <begin position="101"/>
        <end position="161"/>
    </location>
</feature>
<organism evidence="2 3">
    <name type="scientific">Halorubrum sodomense</name>
    <dbReference type="NCBI Taxonomy" id="35743"/>
    <lineage>
        <taxon>Archaea</taxon>
        <taxon>Methanobacteriati</taxon>
        <taxon>Methanobacteriota</taxon>
        <taxon>Stenosarchaea group</taxon>
        <taxon>Halobacteria</taxon>
        <taxon>Halobacteriales</taxon>
        <taxon>Haloferacaceae</taxon>
        <taxon>Halorubrum</taxon>
    </lineage>
</organism>